<dbReference type="AlphaFoldDB" id="A0A8B8W5Z6"/>
<dbReference type="Pfam" id="PF13855">
    <property type="entry name" value="LRR_8"/>
    <property type="match status" value="1"/>
</dbReference>
<feature type="compositionally biased region" description="Low complexity" evidence="4">
    <location>
        <begin position="437"/>
        <end position="472"/>
    </location>
</feature>
<evidence type="ECO:0000256" key="5">
    <source>
        <dbReference type="SAM" id="Phobius"/>
    </source>
</evidence>
<gene>
    <name evidence="10" type="primary">GP1BA</name>
</gene>
<name>A0A8B8W5Z6_BALMU</name>
<feature type="compositionally biased region" description="Pro residues" evidence="4">
    <location>
        <begin position="363"/>
        <end position="372"/>
    </location>
</feature>
<evidence type="ECO:0000313" key="10">
    <source>
        <dbReference type="RefSeq" id="XP_036692528.1"/>
    </source>
</evidence>
<dbReference type="GeneTree" id="ENSGT00940000165601"/>
<keyword evidence="2 6" id="KW-0732">Signal</keyword>
<evidence type="ECO:0000256" key="4">
    <source>
        <dbReference type="SAM" id="MobiDB-lite"/>
    </source>
</evidence>
<feature type="signal peptide" evidence="6">
    <location>
        <begin position="1"/>
        <end position="16"/>
    </location>
</feature>
<dbReference type="Ensembl" id="ENSBMST00010029587.1">
    <property type="protein sequence ID" value="ENSBMSP00010026875.1"/>
    <property type="gene ID" value="ENSBMSG00010019537.1"/>
</dbReference>
<dbReference type="Proteomes" id="UP000694857">
    <property type="component" value="Chromosome 20"/>
</dbReference>
<feature type="chain" id="PRO_5044667680" evidence="6">
    <location>
        <begin position="17"/>
        <end position="632"/>
    </location>
</feature>
<dbReference type="InterPro" id="IPR003591">
    <property type="entry name" value="Leu-rich_rpt_typical-subtyp"/>
</dbReference>
<keyword evidence="1" id="KW-0433">Leucine-rich repeat</keyword>
<sequence length="632" mass="68671">MPLFLLLLLLPSPSHSHPICGISKVVSEVEMNCENKGLKAPPPDLQAETNILRLGGNPLGTFSMVSMVNLTHLTQLHLEKSQLTSLQTDATLPRLETLIISHNTLRSLPLLGRALPALYTLDVSFNELASLSPDALDGLSHLHELYLRGNKLKTLPPRLLQPTPKLKKLNLAENGLSELPPGFLDGLEELDTLYLQRNLLRTIPKGFFGDLLLPFSFFHDNTWFCDCGILYFSRWLQDNANNVYIWKEGVDAKAMTPNVTSVGCVNLPNTFVYTYSGEGCHTPGDRDSIDYDVYEEDDEVPATRAAGSFSTHTSAHTTHWGLLYSVPTAPLGPQVSSLPPTKEQTTFRISTGPITFSKTLKPTPEPTTPSTPEPTALSTPEPTALSTPEPTAQSTPEPTAQSTPEPTAPSTSEPTAQSTPEPTAPSTPEPTAPSTPEPTAQSTPEPTAPSTSEPTSETSGPTISLTSTEPTSLPTILESTTATISEFVNLLKAQGVAQWNVESSRNDPILNSDFCCLFLGFYILGLLWLLFASVVLILLLFWVQHVKPQALATVTHTSHLELQRGRQVTVARAWLLFLQGSLPTFRSSLFLWVRPNGRVGPLLAGRRPSALSMGRGQDLLGTVGVRYSGHSL</sequence>
<keyword evidence="9" id="KW-1185">Reference proteome</keyword>
<protein>
    <submittedName>
        <fullName evidence="10">Platelet glycoprotein Ib alpha chain</fullName>
    </submittedName>
</protein>
<feature type="region of interest" description="Disordered" evidence="4">
    <location>
        <begin position="334"/>
        <end position="472"/>
    </location>
</feature>
<feature type="compositionally biased region" description="Low complexity" evidence="4">
    <location>
        <begin position="373"/>
        <end position="385"/>
    </location>
</feature>
<dbReference type="OMA" id="NPDFCCL"/>
<dbReference type="GO" id="GO:0005886">
    <property type="term" value="C:plasma membrane"/>
    <property type="evidence" value="ECO:0007669"/>
    <property type="project" value="TreeGrafter"/>
</dbReference>
<keyword evidence="3" id="KW-0677">Repeat</keyword>
<dbReference type="SMART" id="SM00082">
    <property type="entry name" value="LRRCT"/>
    <property type="match status" value="1"/>
</dbReference>
<evidence type="ECO:0000256" key="6">
    <source>
        <dbReference type="SAM" id="SignalP"/>
    </source>
</evidence>
<feature type="compositionally biased region" description="Low complexity" evidence="4">
    <location>
        <begin position="393"/>
        <end position="421"/>
    </location>
</feature>
<evidence type="ECO:0000256" key="2">
    <source>
        <dbReference type="ARBA" id="ARBA00022729"/>
    </source>
</evidence>
<evidence type="ECO:0000313" key="8">
    <source>
        <dbReference type="Ensembl" id="ENSBMSP00010026875.1"/>
    </source>
</evidence>
<dbReference type="SUPFAM" id="SSF52058">
    <property type="entry name" value="L domain-like"/>
    <property type="match status" value="1"/>
</dbReference>
<dbReference type="PANTHER" id="PTHR24366">
    <property type="entry name" value="IG(IMMUNOGLOBULIN) AND LRR(LEUCINE RICH REPEAT) DOMAINS"/>
    <property type="match status" value="1"/>
</dbReference>
<keyword evidence="5" id="KW-1133">Transmembrane helix</keyword>
<dbReference type="RefSeq" id="XP_036692528.1">
    <property type="nucleotide sequence ID" value="XM_036836633.1"/>
</dbReference>
<evidence type="ECO:0000313" key="9">
    <source>
        <dbReference type="Proteomes" id="UP000694857"/>
    </source>
</evidence>
<evidence type="ECO:0000256" key="3">
    <source>
        <dbReference type="ARBA" id="ARBA00022737"/>
    </source>
</evidence>
<keyword evidence="5" id="KW-0472">Membrane</keyword>
<keyword evidence="5" id="KW-0812">Transmembrane</keyword>
<organism evidence="9 10">
    <name type="scientific">Balaenoptera musculus</name>
    <name type="common">Blue whale</name>
    <dbReference type="NCBI Taxonomy" id="9771"/>
    <lineage>
        <taxon>Eukaryota</taxon>
        <taxon>Metazoa</taxon>
        <taxon>Chordata</taxon>
        <taxon>Craniata</taxon>
        <taxon>Vertebrata</taxon>
        <taxon>Euteleostomi</taxon>
        <taxon>Mammalia</taxon>
        <taxon>Eutheria</taxon>
        <taxon>Laurasiatheria</taxon>
        <taxon>Artiodactyla</taxon>
        <taxon>Whippomorpha</taxon>
        <taxon>Cetacea</taxon>
        <taxon>Mysticeti</taxon>
        <taxon>Balaenopteridae</taxon>
        <taxon>Balaenoptera</taxon>
    </lineage>
</organism>
<feature type="compositionally biased region" description="Pro residues" evidence="4">
    <location>
        <begin position="422"/>
        <end position="436"/>
    </location>
</feature>
<accession>A0A8B8W5Z6</accession>
<dbReference type="InterPro" id="IPR032675">
    <property type="entry name" value="LRR_dom_sf"/>
</dbReference>
<dbReference type="SMART" id="SM00364">
    <property type="entry name" value="LRR_BAC"/>
    <property type="match status" value="5"/>
</dbReference>
<dbReference type="OrthoDB" id="676979at2759"/>
<feature type="domain" description="LRRCT" evidence="7">
    <location>
        <begin position="221"/>
        <end position="281"/>
    </location>
</feature>
<evidence type="ECO:0000256" key="1">
    <source>
        <dbReference type="ARBA" id="ARBA00022614"/>
    </source>
</evidence>
<dbReference type="KEGG" id="bmus:118886621"/>
<feature type="transmembrane region" description="Helical" evidence="5">
    <location>
        <begin position="517"/>
        <end position="543"/>
    </location>
</feature>
<dbReference type="PANTHER" id="PTHR24366:SF158">
    <property type="entry name" value="PLATELET GLYCOPROTEIN IB ALPHA CHAIN-LIKE-RELATED"/>
    <property type="match status" value="1"/>
</dbReference>
<feature type="compositionally biased region" description="Polar residues" evidence="4">
    <location>
        <begin position="334"/>
        <end position="356"/>
    </location>
</feature>
<dbReference type="Gene3D" id="3.80.10.10">
    <property type="entry name" value="Ribonuclease Inhibitor"/>
    <property type="match status" value="1"/>
</dbReference>
<dbReference type="CTD" id="2811"/>
<dbReference type="InterPro" id="IPR000483">
    <property type="entry name" value="Cys-rich_flank_reg_C"/>
</dbReference>
<reference evidence="8" key="1">
    <citation type="submission" date="2023-09" db="UniProtKB">
        <authorList>
            <consortium name="Ensembl"/>
        </authorList>
    </citation>
    <scope>IDENTIFICATION</scope>
</reference>
<dbReference type="SMART" id="SM00369">
    <property type="entry name" value="LRR_TYP"/>
    <property type="match status" value="6"/>
</dbReference>
<dbReference type="GO" id="GO:0007616">
    <property type="term" value="P:long-term memory"/>
    <property type="evidence" value="ECO:0007669"/>
    <property type="project" value="TreeGrafter"/>
</dbReference>
<evidence type="ECO:0000259" key="7">
    <source>
        <dbReference type="SMART" id="SM00082"/>
    </source>
</evidence>
<reference evidence="10" key="2">
    <citation type="submission" date="2025-04" db="UniProtKB">
        <authorList>
            <consortium name="RefSeq"/>
        </authorList>
    </citation>
    <scope>IDENTIFICATION</scope>
    <source>
        <tissue evidence="10">Epidermis and Blubber</tissue>
    </source>
</reference>
<dbReference type="InterPro" id="IPR001611">
    <property type="entry name" value="Leu-rich_rpt"/>
</dbReference>
<dbReference type="GeneID" id="118886621"/>
<proteinExistence type="predicted"/>
<dbReference type="Pfam" id="PF02389">
    <property type="entry name" value="Cornifin"/>
    <property type="match status" value="1"/>
</dbReference>